<dbReference type="InterPro" id="IPR023210">
    <property type="entry name" value="NADP_OxRdtase_dom"/>
</dbReference>
<dbReference type="InterPro" id="IPR036812">
    <property type="entry name" value="NAD(P)_OxRdtase_dom_sf"/>
</dbReference>
<dbReference type="Gene3D" id="3.20.20.100">
    <property type="entry name" value="NADP-dependent oxidoreductase domain"/>
    <property type="match status" value="1"/>
</dbReference>
<dbReference type="PANTHER" id="PTHR42686:SF1">
    <property type="entry name" value="GH17980P-RELATED"/>
    <property type="match status" value="1"/>
</dbReference>
<dbReference type="STRING" id="1855283.SAMN05216382_3135"/>
<dbReference type="EMBL" id="FNZZ01000008">
    <property type="protein sequence ID" value="SEM02448.1"/>
    <property type="molecule type" value="Genomic_DNA"/>
</dbReference>
<proteinExistence type="predicted"/>
<keyword evidence="3" id="KW-1185">Reference proteome</keyword>
<dbReference type="PANTHER" id="PTHR42686">
    <property type="entry name" value="GH17980P-RELATED"/>
    <property type="match status" value="1"/>
</dbReference>
<reference evidence="3" key="1">
    <citation type="submission" date="2016-10" db="EMBL/GenBank/DDBJ databases">
        <authorList>
            <person name="Varghese N."/>
            <person name="Submissions S."/>
        </authorList>
    </citation>
    <scope>NUCLEOTIDE SEQUENCE [LARGE SCALE GENOMIC DNA]</scope>
    <source>
        <strain evidence="3">JS21-1</strain>
    </source>
</reference>
<evidence type="ECO:0000313" key="2">
    <source>
        <dbReference type="EMBL" id="SEM02448.1"/>
    </source>
</evidence>
<dbReference type="GO" id="GO:0016491">
    <property type="term" value="F:oxidoreductase activity"/>
    <property type="evidence" value="ECO:0007669"/>
    <property type="project" value="InterPro"/>
</dbReference>
<accession>A0A1H7V0K2</accession>
<name>A0A1H7V0K2_9SPHN</name>
<dbReference type="Proteomes" id="UP000199214">
    <property type="component" value="Unassembled WGS sequence"/>
</dbReference>
<dbReference type="Pfam" id="PF00248">
    <property type="entry name" value="Aldo_ket_red"/>
    <property type="match status" value="1"/>
</dbReference>
<feature type="domain" description="NADP-dependent oxidoreductase" evidence="1">
    <location>
        <begin position="23"/>
        <end position="188"/>
    </location>
</feature>
<evidence type="ECO:0000259" key="1">
    <source>
        <dbReference type="Pfam" id="PF00248"/>
    </source>
</evidence>
<dbReference type="GO" id="GO:0005829">
    <property type="term" value="C:cytosol"/>
    <property type="evidence" value="ECO:0007669"/>
    <property type="project" value="TreeGrafter"/>
</dbReference>
<organism evidence="2 3">
    <name type="scientific">Sphingomonas palmae</name>
    <dbReference type="NCBI Taxonomy" id="1855283"/>
    <lineage>
        <taxon>Bacteria</taxon>
        <taxon>Pseudomonadati</taxon>
        <taxon>Pseudomonadota</taxon>
        <taxon>Alphaproteobacteria</taxon>
        <taxon>Sphingomonadales</taxon>
        <taxon>Sphingomonadaceae</taxon>
        <taxon>Sphingomonas</taxon>
    </lineage>
</organism>
<dbReference type="AlphaFoldDB" id="A0A1H7V0K2"/>
<gene>
    <name evidence="2" type="ORF">SAMN05216382_3135</name>
</gene>
<dbReference type="SUPFAM" id="SSF51430">
    <property type="entry name" value="NAD(P)-linked oxidoreductase"/>
    <property type="match status" value="1"/>
</dbReference>
<dbReference type="InterPro" id="IPR020471">
    <property type="entry name" value="AKR"/>
</dbReference>
<protein>
    <submittedName>
        <fullName evidence="2">Aldo/keto reductase family protein</fullName>
    </submittedName>
</protein>
<evidence type="ECO:0000313" key="3">
    <source>
        <dbReference type="Proteomes" id="UP000199214"/>
    </source>
</evidence>
<sequence>MEAVRSGTPCVTLPRSGMVVPQIGVGLAHLHLMPAHARAALIDTAIDLGMTHFDTSRFYSDGLSEEVLGRVLGTRRNRVTITTKFGLLPTSLIGRMGRLAPFGRKLRSAATRLKLTRYPRQRYTPDTLQRSIAASLKALRTDYVDVLAIHEPAGAASLNDEMIEALVAVRASGMARLIGVAGDTIDDVVARWGDVLDVVQTAESRWEETRFVPDFTYSLFSSQRARGAAPLTQDEINAYLTRALERRPNGAVIVQTRNPERLSGYARLVTP</sequence>